<reference evidence="1 2" key="1">
    <citation type="submission" date="2020-04" db="EMBL/GenBank/DDBJ databases">
        <title>Perkinsus chesapeaki whole genome sequence.</title>
        <authorList>
            <person name="Bogema D.R."/>
        </authorList>
    </citation>
    <scope>NUCLEOTIDE SEQUENCE [LARGE SCALE GENOMIC DNA]</scope>
    <source>
        <strain evidence="1">ATCC PRA-425</strain>
    </source>
</reference>
<dbReference type="Proteomes" id="UP000591131">
    <property type="component" value="Unassembled WGS sequence"/>
</dbReference>
<dbReference type="OrthoDB" id="10552608at2759"/>
<sequence length="107" mass="12430">MPVRMVLPIVAAYTAAKWKLKIEAGSVRGTSDAFRLVVKHAFRAYVTFEIYFYFAYLWQRWQLNKINVHLVPKDPNITREKRMAKLKRSLRGLRQIHEAIEGPGDAA</sequence>
<comment type="caution">
    <text evidence="1">The sequence shown here is derived from an EMBL/GenBank/DDBJ whole genome shotgun (WGS) entry which is preliminary data.</text>
</comment>
<protein>
    <submittedName>
        <fullName evidence="1">Uncharacterized protein</fullName>
    </submittedName>
</protein>
<dbReference type="EMBL" id="JAAPAO010000181">
    <property type="protein sequence ID" value="KAF4668905.1"/>
    <property type="molecule type" value="Genomic_DNA"/>
</dbReference>
<evidence type="ECO:0000313" key="2">
    <source>
        <dbReference type="Proteomes" id="UP000591131"/>
    </source>
</evidence>
<organism evidence="1 2">
    <name type="scientific">Perkinsus chesapeaki</name>
    <name type="common">Clam parasite</name>
    <name type="synonym">Perkinsus andrewsi</name>
    <dbReference type="NCBI Taxonomy" id="330153"/>
    <lineage>
        <taxon>Eukaryota</taxon>
        <taxon>Sar</taxon>
        <taxon>Alveolata</taxon>
        <taxon>Perkinsozoa</taxon>
        <taxon>Perkinsea</taxon>
        <taxon>Perkinsida</taxon>
        <taxon>Perkinsidae</taxon>
        <taxon>Perkinsus</taxon>
    </lineage>
</organism>
<keyword evidence="2" id="KW-1185">Reference proteome</keyword>
<gene>
    <name evidence="1" type="ORF">FOL47_002811</name>
</gene>
<dbReference type="AlphaFoldDB" id="A0A7J6MBJ6"/>
<proteinExistence type="predicted"/>
<evidence type="ECO:0000313" key="1">
    <source>
        <dbReference type="EMBL" id="KAF4668905.1"/>
    </source>
</evidence>
<accession>A0A7J6MBJ6</accession>
<name>A0A7J6MBJ6_PERCH</name>